<dbReference type="PROSITE" id="PS51257">
    <property type="entry name" value="PROKAR_LIPOPROTEIN"/>
    <property type="match status" value="1"/>
</dbReference>
<evidence type="ECO:0000256" key="5">
    <source>
        <dbReference type="ARBA" id="ARBA00022856"/>
    </source>
</evidence>
<comment type="similarity">
    <text evidence="2">Belongs to the bacterial solute-binding protein 5 family.</text>
</comment>
<feature type="chain" id="PRO_5039008648" description="Solute-binding protein family 5 domain-containing protein" evidence="6">
    <location>
        <begin position="28"/>
        <end position="552"/>
    </location>
</feature>
<comment type="caution">
    <text evidence="8">The sequence shown here is derived from an EMBL/GenBank/DDBJ whole genome shotgun (WGS) entry which is preliminary data.</text>
</comment>
<gene>
    <name evidence="8" type="ORF">OMQ_00373</name>
</gene>
<dbReference type="AlphaFoldDB" id="S0NQT1"/>
<dbReference type="FunFam" id="3.90.76.10:FF:000001">
    <property type="entry name" value="Oligopeptide ABC transporter substrate-binding protein"/>
    <property type="match status" value="1"/>
</dbReference>
<dbReference type="CDD" id="cd08504">
    <property type="entry name" value="PBP2_OppA"/>
    <property type="match status" value="1"/>
</dbReference>
<evidence type="ECO:0000256" key="4">
    <source>
        <dbReference type="ARBA" id="ARBA00022729"/>
    </source>
</evidence>
<dbReference type="InterPro" id="IPR030678">
    <property type="entry name" value="Peptide/Ni-bd"/>
</dbReference>
<evidence type="ECO:0000256" key="3">
    <source>
        <dbReference type="ARBA" id="ARBA00022448"/>
    </source>
</evidence>
<dbReference type="OrthoDB" id="2255988at2"/>
<dbReference type="PATRIC" id="fig|1139996.3.peg.367"/>
<dbReference type="eggNOG" id="COG4166">
    <property type="taxonomic scope" value="Bacteria"/>
</dbReference>
<dbReference type="Gene3D" id="3.10.105.10">
    <property type="entry name" value="Dipeptide-binding Protein, Domain 3"/>
    <property type="match status" value="1"/>
</dbReference>
<dbReference type="Proteomes" id="UP000014136">
    <property type="component" value="Unassembled WGS sequence"/>
</dbReference>
<protein>
    <recommendedName>
        <fullName evidence="7">Solute-binding protein family 5 domain-containing protein</fullName>
    </recommendedName>
</protein>
<comment type="subcellular location">
    <subcellularLocation>
        <location evidence="1">Cell membrane</location>
        <topology evidence="1">Lipid-anchor</topology>
    </subcellularLocation>
</comment>
<keyword evidence="9" id="KW-1185">Reference proteome</keyword>
<dbReference type="InterPro" id="IPR023765">
    <property type="entry name" value="SBP_5_CS"/>
</dbReference>
<dbReference type="SUPFAM" id="SSF53850">
    <property type="entry name" value="Periplasmic binding protein-like II"/>
    <property type="match status" value="1"/>
</dbReference>
<evidence type="ECO:0000256" key="2">
    <source>
        <dbReference type="ARBA" id="ARBA00005695"/>
    </source>
</evidence>
<evidence type="ECO:0000313" key="8">
    <source>
        <dbReference type="EMBL" id="EOT30669.1"/>
    </source>
</evidence>
<dbReference type="Pfam" id="PF00496">
    <property type="entry name" value="SBP_bac_5"/>
    <property type="match status" value="1"/>
</dbReference>
<accession>S0NQT1</accession>
<name>S0NQT1_9ENTE</name>
<evidence type="ECO:0000256" key="1">
    <source>
        <dbReference type="ARBA" id="ARBA00004193"/>
    </source>
</evidence>
<keyword evidence="3" id="KW-0813">Transport</keyword>
<keyword evidence="5" id="KW-0653">Protein transport</keyword>
<sequence length="552" mass="60927">MKKWLKSTIALGAIAIVLAGCSTGKSATDGTDSSGGKASSGGEQKIAVSLPAQLSTLDTTQTTDKVTFTVVQHIFEGLYRLDEDSQTVPGLAESVDISEDGKIYTFHLRDGIKWSDGTAITAEDFLFSWKRLVNPETMGPNAYWLDNVVNSLDIREGKADVDTIGLKALDEKTFEVTLLNPQPSFLSVVSIGWLAPQNEAYVTEKDSAYATSSENMIYSGPFVLEDWTPASDTWTLKPNPEYYDADKVKLATVEGSTIKEDNTGINLFQSGELDFTKITGQYVQQFKDDEALVSLQEVANRFLDFNKKATEALGNVHFRKAVALAIDKESLVNNVLSDGSATLNGLIPAQLYANAETGEDFRAYSGEYNVFDLEAAKKEWEQATAELGDSIELTLLVDDSDNGKKVSEYIQNQLETNLPGLKIDITPQPANNVNQARADKKYELSLSGWTAGSNDMNSYFNLYRTGSSYNYGEYDNSEYSKLVEKAITVDANDENKTFEDYKAAEKILLEDDAAQVPIYQSAANYLVNPNVKDIVYHSYGDYFYLREAYVAE</sequence>
<dbReference type="PANTHER" id="PTHR30290">
    <property type="entry name" value="PERIPLASMIC BINDING COMPONENT OF ABC TRANSPORTER"/>
    <property type="match status" value="1"/>
</dbReference>
<feature type="signal peptide" evidence="6">
    <location>
        <begin position="1"/>
        <end position="27"/>
    </location>
</feature>
<dbReference type="PROSITE" id="PS01040">
    <property type="entry name" value="SBP_BACTERIAL_5"/>
    <property type="match status" value="1"/>
</dbReference>
<organism evidence="8 9">
    <name type="scientific">Enterococcus saccharolyticus subsp. saccharolyticus ATCC 43076</name>
    <dbReference type="NCBI Taxonomy" id="1139996"/>
    <lineage>
        <taxon>Bacteria</taxon>
        <taxon>Bacillati</taxon>
        <taxon>Bacillota</taxon>
        <taxon>Bacilli</taxon>
        <taxon>Lactobacillales</taxon>
        <taxon>Enterococcaceae</taxon>
        <taxon>Enterococcus</taxon>
    </lineage>
</organism>
<dbReference type="GO" id="GO:1904680">
    <property type="term" value="F:peptide transmembrane transporter activity"/>
    <property type="evidence" value="ECO:0007669"/>
    <property type="project" value="TreeGrafter"/>
</dbReference>
<feature type="domain" description="Solute-binding protein family 5" evidence="7">
    <location>
        <begin position="87"/>
        <end position="469"/>
    </location>
</feature>
<keyword evidence="4 6" id="KW-0732">Signal</keyword>
<evidence type="ECO:0000313" key="9">
    <source>
        <dbReference type="Proteomes" id="UP000014136"/>
    </source>
</evidence>
<dbReference type="Gene3D" id="3.40.190.10">
    <property type="entry name" value="Periplasmic binding protein-like II"/>
    <property type="match status" value="1"/>
</dbReference>
<dbReference type="RefSeq" id="WP_016174184.1">
    <property type="nucleotide sequence ID" value="NZ_KE136389.1"/>
</dbReference>
<dbReference type="Gene3D" id="3.90.76.10">
    <property type="entry name" value="Dipeptide-binding Protein, Domain 1"/>
    <property type="match status" value="1"/>
</dbReference>
<proteinExistence type="inferred from homology"/>
<dbReference type="InterPro" id="IPR000914">
    <property type="entry name" value="SBP_5_dom"/>
</dbReference>
<dbReference type="InterPro" id="IPR039424">
    <property type="entry name" value="SBP_5"/>
</dbReference>
<dbReference type="EMBL" id="AHYT01000001">
    <property type="protein sequence ID" value="EOT30669.1"/>
    <property type="molecule type" value="Genomic_DNA"/>
</dbReference>
<dbReference type="GO" id="GO:0042597">
    <property type="term" value="C:periplasmic space"/>
    <property type="evidence" value="ECO:0007669"/>
    <property type="project" value="UniProtKB-ARBA"/>
</dbReference>
<evidence type="ECO:0000256" key="6">
    <source>
        <dbReference type="SAM" id="SignalP"/>
    </source>
</evidence>
<dbReference type="HOGENOM" id="CLU_017028_0_4_9"/>
<dbReference type="STRING" id="41997.RV16_GL002439"/>
<dbReference type="GO" id="GO:0015833">
    <property type="term" value="P:peptide transport"/>
    <property type="evidence" value="ECO:0007669"/>
    <property type="project" value="UniProtKB-KW"/>
</dbReference>
<reference evidence="8 9" key="1">
    <citation type="submission" date="2013-03" db="EMBL/GenBank/DDBJ databases">
        <title>The Genome Sequence of Enterococcus saccharolyticus ATCC_43076 (Illumina only assembly).</title>
        <authorList>
            <consortium name="The Broad Institute Genomics Platform"/>
            <consortium name="The Broad Institute Genome Sequencing Center for Infectious Disease"/>
            <person name="Earl A."/>
            <person name="Russ C."/>
            <person name="Gilmore M."/>
            <person name="Surin D."/>
            <person name="Walker B."/>
            <person name="Young S."/>
            <person name="Zeng Q."/>
            <person name="Gargeya S."/>
            <person name="Fitzgerald M."/>
            <person name="Haas B."/>
            <person name="Abouelleil A."/>
            <person name="Allen A.W."/>
            <person name="Alvarado L."/>
            <person name="Arachchi H.M."/>
            <person name="Berlin A.M."/>
            <person name="Chapman S.B."/>
            <person name="Gainer-Dewar J."/>
            <person name="Goldberg J."/>
            <person name="Griggs A."/>
            <person name="Gujja S."/>
            <person name="Hansen M."/>
            <person name="Howarth C."/>
            <person name="Imamovic A."/>
            <person name="Ireland A."/>
            <person name="Larimer J."/>
            <person name="McCowan C."/>
            <person name="Murphy C."/>
            <person name="Pearson M."/>
            <person name="Poon T.W."/>
            <person name="Priest M."/>
            <person name="Roberts A."/>
            <person name="Saif S."/>
            <person name="Shea T."/>
            <person name="Sisk P."/>
            <person name="Sykes S."/>
            <person name="Wortman J."/>
            <person name="Nusbaum C."/>
            <person name="Birren B."/>
        </authorList>
    </citation>
    <scope>NUCLEOTIDE SEQUENCE [LARGE SCALE GENOMIC DNA]</scope>
    <source>
        <strain evidence="8 9">ATCC 43076</strain>
    </source>
</reference>
<keyword evidence="5" id="KW-0571">Peptide transport</keyword>
<dbReference type="GO" id="GO:0043190">
    <property type="term" value="C:ATP-binding cassette (ABC) transporter complex"/>
    <property type="evidence" value="ECO:0007669"/>
    <property type="project" value="InterPro"/>
</dbReference>
<dbReference type="PANTHER" id="PTHR30290:SF10">
    <property type="entry name" value="PERIPLASMIC OLIGOPEPTIDE-BINDING PROTEIN-RELATED"/>
    <property type="match status" value="1"/>
</dbReference>
<evidence type="ECO:0000259" key="7">
    <source>
        <dbReference type="Pfam" id="PF00496"/>
    </source>
</evidence>
<dbReference type="PIRSF" id="PIRSF002741">
    <property type="entry name" value="MppA"/>
    <property type="match status" value="1"/>
</dbReference>